<dbReference type="Pfam" id="PF00596">
    <property type="entry name" value="Aldolase_II"/>
    <property type="match status" value="1"/>
</dbReference>
<keyword evidence="3" id="KW-1185">Reference proteome</keyword>
<reference evidence="2 3" key="2">
    <citation type="submission" date="2015-05" db="EMBL/GenBank/DDBJ databases">
        <authorList>
            <person name="Morales-Cruz A."/>
            <person name="Amrine K.C."/>
            <person name="Cantu D."/>
        </authorList>
    </citation>
    <scope>NUCLEOTIDE SEQUENCE [LARGE SCALE GENOMIC DNA]</scope>
    <source>
        <strain evidence="2">UCRPC4</strain>
    </source>
</reference>
<evidence type="ECO:0000313" key="2">
    <source>
        <dbReference type="EMBL" id="KKY28646.1"/>
    </source>
</evidence>
<dbReference type="SMART" id="SM01007">
    <property type="entry name" value="Aldolase_II"/>
    <property type="match status" value="1"/>
</dbReference>
<accession>A0A0G2F2Z4</accession>
<name>A0A0G2F2Z4_PHACM</name>
<gene>
    <name evidence="2" type="ORF">UCRPC4_g00452</name>
</gene>
<evidence type="ECO:0000313" key="3">
    <source>
        <dbReference type="Proteomes" id="UP000053317"/>
    </source>
</evidence>
<dbReference type="PANTHER" id="PTHR10672">
    <property type="entry name" value="ADDUCIN"/>
    <property type="match status" value="1"/>
</dbReference>
<dbReference type="InterPro" id="IPR051017">
    <property type="entry name" value="Aldolase-II_Adducin_sf"/>
</dbReference>
<organism evidence="2 3">
    <name type="scientific">Phaeomoniella chlamydospora</name>
    <name type="common">Phaeoacremonium chlamydosporum</name>
    <dbReference type="NCBI Taxonomy" id="158046"/>
    <lineage>
        <taxon>Eukaryota</taxon>
        <taxon>Fungi</taxon>
        <taxon>Dikarya</taxon>
        <taxon>Ascomycota</taxon>
        <taxon>Pezizomycotina</taxon>
        <taxon>Eurotiomycetes</taxon>
        <taxon>Chaetothyriomycetidae</taxon>
        <taxon>Phaeomoniellales</taxon>
        <taxon>Phaeomoniellaceae</taxon>
        <taxon>Phaeomoniella</taxon>
    </lineage>
</organism>
<evidence type="ECO:0000259" key="1">
    <source>
        <dbReference type="SMART" id="SM01007"/>
    </source>
</evidence>
<dbReference type="InterPro" id="IPR036409">
    <property type="entry name" value="Aldolase_II/adducin_N_sf"/>
</dbReference>
<sequence length="307" mass="33933">MPLLYSSEMAPTALADVLPDRIVSKAAQPADEPHVHGGEDLTPMQAISHGDVSLQGYPKFQSLAEKREWQLEHMAAAFRYIAREGLCEGISGHISVRDPENEGAFWTNPLGVHFGMMKKSDMILLDYEGNVIGGNRSRPANRAGFLIHSAIHKARSDVHAACHFHGVHGRAWSVFGRPLDMLTQDSCKLYKNHSVYNAYGGIVFGEEEGHRIAKALGDGKLCILRNHGLLTVGETVDEACFLFGLGERLCKIQLLAEAAANQGMPKILISDDEAAYNYKMEADPQICFEEHQPYYQYELAVGPELKN</sequence>
<dbReference type="GO" id="GO:0051015">
    <property type="term" value="F:actin filament binding"/>
    <property type="evidence" value="ECO:0007669"/>
    <property type="project" value="TreeGrafter"/>
</dbReference>
<dbReference type="Proteomes" id="UP000053317">
    <property type="component" value="Unassembled WGS sequence"/>
</dbReference>
<comment type="caution">
    <text evidence="2">The sequence shown here is derived from an EMBL/GenBank/DDBJ whole genome shotgun (WGS) entry which is preliminary data.</text>
</comment>
<dbReference type="EMBL" id="LCWF01000010">
    <property type="protein sequence ID" value="KKY28646.1"/>
    <property type="molecule type" value="Genomic_DNA"/>
</dbReference>
<reference evidence="2 3" key="1">
    <citation type="submission" date="2015-05" db="EMBL/GenBank/DDBJ databases">
        <title>Distinctive expansion of gene families associated with plant cell wall degradation and secondary metabolism in the genomes of grapevine trunk pathogens.</title>
        <authorList>
            <person name="Lawrence D.P."/>
            <person name="Travadon R."/>
            <person name="Rolshausen P.E."/>
            <person name="Baumgartner K."/>
        </authorList>
    </citation>
    <scope>NUCLEOTIDE SEQUENCE [LARGE SCALE GENOMIC DNA]</scope>
    <source>
        <strain evidence="2">UCRPC4</strain>
    </source>
</reference>
<dbReference type="InterPro" id="IPR001303">
    <property type="entry name" value="Aldolase_II/adducin_N"/>
</dbReference>
<dbReference type="SUPFAM" id="SSF53639">
    <property type="entry name" value="AraD/HMP-PK domain-like"/>
    <property type="match status" value="1"/>
</dbReference>
<dbReference type="NCBIfam" id="NF004855">
    <property type="entry name" value="PRK06208.1"/>
    <property type="match status" value="1"/>
</dbReference>
<dbReference type="OrthoDB" id="3238794at2759"/>
<protein>
    <submittedName>
        <fullName evidence="2">Putative aldolase</fullName>
    </submittedName>
</protein>
<proteinExistence type="predicted"/>
<dbReference type="PANTHER" id="PTHR10672:SF25">
    <property type="entry name" value="MEIOTICALLY UP-REGULATED GENE 14 PROTEIN"/>
    <property type="match status" value="1"/>
</dbReference>
<dbReference type="Gene3D" id="3.40.225.10">
    <property type="entry name" value="Class II aldolase/adducin N-terminal domain"/>
    <property type="match status" value="1"/>
</dbReference>
<feature type="domain" description="Class II aldolase/adducin N-terminal" evidence="1">
    <location>
        <begin position="72"/>
        <end position="254"/>
    </location>
</feature>
<dbReference type="FunFam" id="3.40.225.10:FF:000009">
    <property type="entry name" value="Class II aldolase/adducin N-terminal"/>
    <property type="match status" value="1"/>
</dbReference>
<dbReference type="GO" id="GO:0005856">
    <property type="term" value="C:cytoskeleton"/>
    <property type="evidence" value="ECO:0007669"/>
    <property type="project" value="TreeGrafter"/>
</dbReference>
<dbReference type="AlphaFoldDB" id="A0A0G2F2Z4"/>